<dbReference type="GO" id="GO:0009396">
    <property type="term" value="P:folic acid-containing compound biosynthetic process"/>
    <property type="evidence" value="ECO:0007669"/>
    <property type="project" value="TreeGrafter"/>
</dbReference>
<evidence type="ECO:0000313" key="7">
    <source>
        <dbReference type="Proteomes" id="UP000002192"/>
    </source>
</evidence>
<protein>
    <recommendedName>
        <fullName evidence="5">5-formyltetrahydrofolate cyclo-ligase</fullName>
        <ecNumber evidence="5">6.3.3.2</ecNumber>
    </recommendedName>
</protein>
<dbReference type="GO" id="GO:0005524">
    <property type="term" value="F:ATP binding"/>
    <property type="evidence" value="ECO:0007669"/>
    <property type="project" value="UniProtKB-KW"/>
</dbReference>
<keyword evidence="3 4" id="KW-0067">ATP-binding</keyword>
<comment type="cofactor">
    <cofactor evidence="5">
        <name>Mg(2+)</name>
        <dbReference type="ChEBI" id="CHEBI:18420"/>
    </cofactor>
</comment>
<proteinExistence type="inferred from homology"/>
<feature type="binding site" evidence="4">
    <location>
        <position position="51"/>
    </location>
    <ligand>
        <name>substrate</name>
    </ligand>
</feature>
<dbReference type="PIRSF" id="PIRSF006806">
    <property type="entry name" value="FTHF_cligase"/>
    <property type="match status" value="1"/>
</dbReference>
<gene>
    <name evidence="6" type="primary">ygfA</name>
    <name evidence="6" type="ordered locus">Bfl257</name>
</gene>
<keyword evidence="7" id="KW-1185">Reference proteome</keyword>
<feature type="binding site" evidence="4">
    <location>
        <position position="56"/>
    </location>
    <ligand>
        <name>substrate</name>
    </ligand>
</feature>
<dbReference type="GO" id="GO:0030272">
    <property type="term" value="F:5-formyltetrahydrofolate cyclo-ligase activity"/>
    <property type="evidence" value="ECO:0007669"/>
    <property type="project" value="UniProtKB-EC"/>
</dbReference>
<dbReference type="InterPro" id="IPR037171">
    <property type="entry name" value="NagB/RpiA_transferase-like"/>
</dbReference>
<dbReference type="Proteomes" id="UP000002192">
    <property type="component" value="Chromosome"/>
</dbReference>
<organism evidence="6 7">
    <name type="scientific">Blochmanniella floridana</name>
    <dbReference type="NCBI Taxonomy" id="203907"/>
    <lineage>
        <taxon>Bacteria</taxon>
        <taxon>Pseudomonadati</taxon>
        <taxon>Pseudomonadota</taxon>
        <taxon>Gammaproteobacteria</taxon>
        <taxon>Enterobacterales</taxon>
        <taxon>Enterobacteriaceae</taxon>
        <taxon>ant endosymbionts</taxon>
        <taxon>Candidatus Blochmanniella</taxon>
    </lineage>
</organism>
<dbReference type="SUPFAM" id="SSF100950">
    <property type="entry name" value="NagB/RpiA/CoA transferase-like"/>
    <property type="match status" value="1"/>
</dbReference>
<comment type="similarity">
    <text evidence="1 5">Belongs to the 5-formyltetrahydrofolate cyclo-ligase family.</text>
</comment>
<comment type="catalytic activity">
    <reaction evidence="5">
        <text>(6S)-5-formyl-5,6,7,8-tetrahydrofolate + ATP = (6R)-5,10-methenyltetrahydrofolate + ADP + phosphate</text>
        <dbReference type="Rhea" id="RHEA:10488"/>
        <dbReference type="ChEBI" id="CHEBI:30616"/>
        <dbReference type="ChEBI" id="CHEBI:43474"/>
        <dbReference type="ChEBI" id="CHEBI:57455"/>
        <dbReference type="ChEBI" id="CHEBI:57457"/>
        <dbReference type="ChEBI" id="CHEBI:456216"/>
        <dbReference type="EC" id="6.3.3.2"/>
    </reaction>
</comment>
<keyword evidence="2 4" id="KW-0547">Nucleotide-binding</keyword>
<evidence type="ECO:0000313" key="6">
    <source>
        <dbReference type="EMBL" id="CAD83328.1"/>
    </source>
</evidence>
<reference evidence="6 7" key="1">
    <citation type="journal article" date="2003" name="Proc. Natl. Acad. Sci. U.S.A.">
        <title>The genome sequence of Blochmannia floridanus: comparative analysis of reduced genomes.</title>
        <authorList>
            <person name="Gil R."/>
            <person name="Silva F.J."/>
            <person name="Zientz E."/>
            <person name="Delmotte F."/>
            <person name="Gonzalez-Candelas F."/>
            <person name="Latorre A."/>
            <person name="Rausell C."/>
            <person name="Kramerbeek J."/>
            <person name="Gadau J."/>
            <person name="Hoelldobler B."/>
            <person name="van Ham R.C.H.J."/>
            <person name="Gross R."/>
            <person name="Moya A."/>
        </authorList>
    </citation>
    <scope>NUCLEOTIDE SEQUENCE [LARGE SCALE GENOMIC DNA]</scope>
</reference>
<dbReference type="PANTHER" id="PTHR23407:SF1">
    <property type="entry name" value="5-FORMYLTETRAHYDROFOLATE CYCLO-LIGASE"/>
    <property type="match status" value="1"/>
</dbReference>
<dbReference type="InterPro" id="IPR002698">
    <property type="entry name" value="FTHF_cligase"/>
</dbReference>
<evidence type="ECO:0000256" key="1">
    <source>
        <dbReference type="ARBA" id="ARBA00010638"/>
    </source>
</evidence>
<evidence type="ECO:0000256" key="5">
    <source>
        <dbReference type="RuleBase" id="RU361279"/>
    </source>
</evidence>
<keyword evidence="5" id="KW-0479">Metal-binding</keyword>
<evidence type="ECO:0000256" key="2">
    <source>
        <dbReference type="ARBA" id="ARBA00022741"/>
    </source>
</evidence>
<dbReference type="GO" id="GO:0046872">
    <property type="term" value="F:metal ion binding"/>
    <property type="evidence" value="ECO:0007669"/>
    <property type="project" value="UniProtKB-KW"/>
</dbReference>
<feature type="binding site" evidence="4">
    <location>
        <begin position="5"/>
        <end position="9"/>
    </location>
    <ligand>
        <name>ATP</name>
        <dbReference type="ChEBI" id="CHEBI:30616"/>
    </ligand>
</feature>
<name>Q7VRG0_BLOFL</name>
<dbReference type="GO" id="GO:0035999">
    <property type="term" value="P:tetrahydrofolate interconversion"/>
    <property type="evidence" value="ECO:0007669"/>
    <property type="project" value="TreeGrafter"/>
</dbReference>
<accession>Q7VRG0</accession>
<dbReference type="KEGG" id="bfl:Bfl257"/>
<dbReference type="EC" id="6.3.3.2" evidence="5"/>
<evidence type="ECO:0000256" key="4">
    <source>
        <dbReference type="PIRSR" id="PIRSR006806-1"/>
    </source>
</evidence>
<dbReference type="PANTHER" id="PTHR23407">
    <property type="entry name" value="ATPASE INHIBITOR/5-FORMYLTETRAHYDROFOLATE CYCLO-LIGASE"/>
    <property type="match status" value="1"/>
</dbReference>
<dbReference type="Pfam" id="PF01812">
    <property type="entry name" value="5-FTHF_cyc-lig"/>
    <property type="match status" value="1"/>
</dbReference>
<keyword evidence="5" id="KW-0460">Magnesium</keyword>
<sequence>MNLNKKAIRSYIRSLRQSLNYSEQYKSAQLITNKIINLDCIHKATHIGIYISFDGEIYTDLLIKFLLSMKKKIYIPVLLHKQQHLLFAPYTLSTPTIQNYLNVYEPKYNIIDLISLDKLDIIFIPLVAFDDHGNRLGMGGGFYDKTLQYQKHKSHCIYIGLGHDFQKIPTSILTQEKWDVKLPKIITPSYLHWHT</sequence>
<evidence type="ECO:0000256" key="3">
    <source>
        <dbReference type="ARBA" id="ARBA00022840"/>
    </source>
</evidence>
<dbReference type="NCBIfam" id="TIGR02727">
    <property type="entry name" value="MTHFS_bact"/>
    <property type="match status" value="1"/>
</dbReference>
<feature type="binding site" evidence="4">
    <location>
        <begin position="135"/>
        <end position="143"/>
    </location>
    <ligand>
        <name>ATP</name>
        <dbReference type="ChEBI" id="CHEBI:30616"/>
    </ligand>
</feature>
<dbReference type="STRING" id="203907.Bfl257"/>
<dbReference type="eggNOG" id="COG0212">
    <property type="taxonomic scope" value="Bacteria"/>
</dbReference>
<dbReference type="AlphaFoldDB" id="Q7VRG0"/>
<dbReference type="EMBL" id="BX248583">
    <property type="protein sequence ID" value="CAD83328.1"/>
    <property type="molecule type" value="Genomic_DNA"/>
</dbReference>
<dbReference type="HOGENOM" id="CLU_066245_0_0_6"/>
<keyword evidence="6" id="KW-0436">Ligase</keyword>
<dbReference type="Gene3D" id="3.40.50.10420">
    <property type="entry name" value="NagB/RpiA/CoA transferase-like"/>
    <property type="match status" value="1"/>
</dbReference>
<dbReference type="InterPro" id="IPR024185">
    <property type="entry name" value="FTHF_cligase-like_sf"/>
</dbReference>